<dbReference type="SUPFAM" id="SSF140931">
    <property type="entry name" value="Fic-like"/>
    <property type="match status" value="1"/>
</dbReference>
<dbReference type="Proteomes" id="UP000003233">
    <property type="component" value="Unassembled WGS sequence"/>
</dbReference>
<dbReference type="EMBL" id="AGWJ02000001">
    <property type="protein sequence ID" value="EHO79085.1"/>
    <property type="molecule type" value="Genomic_DNA"/>
</dbReference>
<dbReference type="Pfam" id="PF02661">
    <property type="entry name" value="Fic"/>
    <property type="match status" value="1"/>
</dbReference>
<proteinExistence type="predicted"/>
<feature type="domain" description="Fido" evidence="3">
    <location>
        <begin position="144"/>
        <end position="294"/>
    </location>
</feature>
<name>H1PWN3_9FUSO</name>
<protein>
    <recommendedName>
        <fullName evidence="3">Fido domain-containing protein</fullName>
    </recommendedName>
</protein>
<dbReference type="InterPro" id="IPR003812">
    <property type="entry name" value="Fido"/>
</dbReference>
<dbReference type="PATRIC" id="fig|457404.5.peg.10"/>
<dbReference type="AlphaFoldDB" id="H1PWN3"/>
<evidence type="ECO:0000256" key="1">
    <source>
        <dbReference type="PIRSR" id="PIRSR640198-1"/>
    </source>
</evidence>
<feature type="binding site" evidence="2">
    <location>
        <begin position="235"/>
        <end position="242"/>
    </location>
    <ligand>
        <name>ATP</name>
        <dbReference type="ChEBI" id="CHEBI:30616"/>
    </ligand>
</feature>
<reference evidence="4 5" key="1">
    <citation type="submission" date="2012-07" db="EMBL/GenBank/DDBJ databases">
        <title>The Genome Sequence of Fusobacterium ulcerans 12_1B.</title>
        <authorList>
            <consortium name="The Broad Institute Genome Sequencing Platform"/>
            <person name="Earl A."/>
            <person name="Ward D."/>
            <person name="Feldgarden M."/>
            <person name="Gevers D."/>
            <person name="Strauss J."/>
            <person name="Ambrose C.E."/>
            <person name="Allen-Vercoe E."/>
            <person name="Walker B."/>
            <person name="Young S.K."/>
            <person name="Zeng Q."/>
            <person name="Gargeya S."/>
            <person name="Fitzgerald M."/>
            <person name="Haas B."/>
            <person name="Abouelleil A."/>
            <person name="Alvarado L."/>
            <person name="Arachchi H.M."/>
            <person name="Berlin A.M."/>
            <person name="Chapman S.B."/>
            <person name="Goldberg J."/>
            <person name="Griggs A."/>
            <person name="Gujja S."/>
            <person name="Hansen M."/>
            <person name="Howarth C."/>
            <person name="Imamovic A."/>
            <person name="Larimer J."/>
            <person name="McCowen C."/>
            <person name="Montmayeur A."/>
            <person name="Murphy C."/>
            <person name="Neiman D."/>
            <person name="Pearson M."/>
            <person name="Priest M."/>
            <person name="Roberts A."/>
            <person name="Saif S."/>
            <person name="Shea T."/>
            <person name="Sisk P."/>
            <person name="Sykes S."/>
            <person name="Wortman J."/>
            <person name="Nusbaum C."/>
            <person name="Birren B."/>
        </authorList>
    </citation>
    <scope>NUCLEOTIDE SEQUENCE [LARGE SCALE GENOMIC DNA]</scope>
    <source>
        <strain evidence="4 5">12_1B</strain>
    </source>
</reference>
<dbReference type="PROSITE" id="PS51459">
    <property type="entry name" value="FIDO"/>
    <property type="match status" value="1"/>
</dbReference>
<dbReference type="PANTHER" id="PTHR13504:SF40">
    <property type="entry name" value="FIDO DOMAIN-CONTAINING PROTEIN"/>
    <property type="match status" value="1"/>
</dbReference>
<keyword evidence="2" id="KW-0547">Nucleotide-binding</keyword>
<evidence type="ECO:0000313" key="5">
    <source>
        <dbReference type="Proteomes" id="UP000003233"/>
    </source>
</evidence>
<dbReference type="HOGENOM" id="CLU_051003_0_0_0"/>
<feature type="active site" evidence="1">
    <location>
        <position position="231"/>
    </location>
</feature>
<dbReference type="InterPro" id="IPR036597">
    <property type="entry name" value="Fido-like_dom_sf"/>
</dbReference>
<evidence type="ECO:0000313" key="4">
    <source>
        <dbReference type="EMBL" id="EHO79085.1"/>
    </source>
</evidence>
<comment type="caution">
    <text evidence="4">The sequence shown here is derived from an EMBL/GenBank/DDBJ whole genome shotgun (WGS) entry which is preliminary data.</text>
</comment>
<accession>H1PWN3</accession>
<dbReference type="BioCyc" id="FSP457404-HMP:GTSQ-2857-MONOMER"/>
<dbReference type="GO" id="GO:0005524">
    <property type="term" value="F:ATP binding"/>
    <property type="evidence" value="ECO:0007669"/>
    <property type="project" value="UniProtKB-KW"/>
</dbReference>
<dbReference type="RefSeq" id="WP_008698620.1">
    <property type="nucleotide sequence ID" value="NZ_KE161007.1"/>
</dbReference>
<evidence type="ECO:0000259" key="3">
    <source>
        <dbReference type="PROSITE" id="PS51459"/>
    </source>
</evidence>
<sequence>MIYQDLKTLYYKKYNIEEELNKRLENPCTLKTELVISPIIKGEKLSNEKYNLFYLPINNILLSEERIFSNSKKITDIFTQLPYIAQNKCINEVMINEIIKTNKIEGVVSTKKDISESMNTKKARFSGIVNKYKEITEGNLEKINSVEEIRKIYDDIFKEDILKNPENELDGKLFRKNPVYIQDGIKKIHSGALSEDTIISQLNDLIQFMNFNNVNCLIKACITHYYFEYIHPFYDGNGRFGRFLFSIYLARKLDILTGLSLSYAIFLNKEKYLKLLLETSESKNCGELTFFIEGMLEIIIQGQENIIGMLDKKRLKLEYALNYIEELKLSTEESDILFILTQNYIFSSSPLKDSELCSYINLSPYKLKGYIKKLSENSFVETISKRPLIHTIGEKLKKVLE</sequence>
<dbReference type="Gene3D" id="1.10.3290.10">
    <property type="entry name" value="Fido-like domain"/>
    <property type="match status" value="1"/>
</dbReference>
<organism evidence="4 5">
    <name type="scientific">Fusobacterium ulcerans 12-1B</name>
    <dbReference type="NCBI Taxonomy" id="457404"/>
    <lineage>
        <taxon>Bacteria</taxon>
        <taxon>Fusobacteriati</taxon>
        <taxon>Fusobacteriota</taxon>
        <taxon>Fusobacteriia</taxon>
        <taxon>Fusobacteriales</taxon>
        <taxon>Fusobacteriaceae</taxon>
        <taxon>Fusobacterium</taxon>
    </lineage>
</organism>
<gene>
    <name evidence="4" type="ORF">HMPREF0402_02826</name>
</gene>
<evidence type="ECO:0000256" key="2">
    <source>
        <dbReference type="PIRSR" id="PIRSR640198-2"/>
    </source>
</evidence>
<dbReference type="InterPro" id="IPR040198">
    <property type="entry name" value="Fido_containing"/>
</dbReference>
<keyword evidence="2" id="KW-0067">ATP-binding</keyword>
<dbReference type="PANTHER" id="PTHR13504">
    <property type="entry name" value="FIDO DOMAIN-CONTAINING PROTEIN DDB_G0283145"/>
    <property type="match status" value="1"/>
</dbReference>
<keyword evidence="5" id="KW-1185">Reference proteome</keyword>